<feature type="transmembrane region" description="Helical" evidence="1">
    <location>
        <begin position="96"/>
        <end position="116"/>
    </location>
</feature>
<proteinExistence type="predicted"/>
<keyword evidence="1" id="KW-0812">Transmembrane</keyword>
<feature type="signal peptide" evidence="2">
    <location>
        <begin position="1"/>
        <end position="19"/>
    </location>
</feature>
<name>A0A177CWU1_9PLEO</name>
<feature type="transmembrane region" description="Helical" evidence="1">
    <location>
        <begin position="128"/>
        <end position="147"/>
    </location>
</feature>
<keyword evidence="2" id="KW-0732">Signal</keyword>
<dbReference type="InParanoid" id="A0A177CWU1"/>
<protein>
    <recommendedName>
        <fullName evidence="5">Integral membrane protein</fullName>
    </recommendedName>
</protein>
<evidence type="ECO:0008006" key="5">
    <source>
        <dbReference type="Google" id="ProtNLM"/>
    </source>
</evidence>
<dbReference type="OrthoDB" id="1523883at2759"/>
<evidence type="ECO:0000313" key="4">
    <source>
        <dbReference type="Proteomes" id="UP000077069"/>
    </source>
</evidence>
<reference evidence="3 4" key="1">
    <citation type="submission" date="2016-05" db="EMBL/GenBank/DDBJ databases">
        <title>Comparative analysis of secretome profiles of manganese(II)-oxidizing ascomycete fungi.</title>
        <authorList>
            <consortium name="DOE Joint Genome Institute"/>
            <person name="Zeiner C.A."/>
            <person name="Purvine S.O."/>
            <person name="Zink E.M."/>
            <person name="Wu S."/>
            <person name="Pasa-Tolic L."/>
            <person name="Chaput D.L."/>
            <person name="Haridas S."/>
            <person name="Grigoriev I.V."/>
            <person name="Santelli C.M."/>
            <person name="Hansel C.M."/>
        </authorList>
    </citation>
    <scope>NUCLEOTIDE SEQUENCE [LARGE SCALE GENOMIC DNA]</scope>
    <source>
        <strain evidence="3 4">AP3s5-JAC2a</strain>
    </source>
</reference>
<evidence type="ECO:0000256" key="1">
    <source>
        <dbReference type="SAM" id="Phobius"/>
    </source>
</evidence>
<dbReference type="Proteomes" id="UP000077069">
    <property type="component" value="Unassembled WGS sequence"/>
</dbReference>
<keyword evidence="4" id="KW-1185">Reference proteome</keyword>
<evidence type="ECO:0000313" key="3">
    <source>
        <dbReference type="EMBL" id="OAG11330.1"/>
    </source>
</evidence>
<keyword evidence="1" id="KW-0472">Membrane</keyword>
<accession>A0A177CWU1</accession>
<dbReference type="GeneID" id="28771539"/>
<organism evidence="3 4">
    <name type="scientific">Paraphaeosphaeria sporulosa</name>
    <dbReference type="NCBI Taxonomy" id="1460663"/>
    <lineage>
        <taxon>Eukaryota</taxon>
        <taxon>Fungi</taxon>
        <taxon>Dikarya</taxon>
        <taxon>Ascomycota</taxon>
        <taxon>Pezizomycotina</taxon>
        <taxon>Dothideomycetes</taxon>
        <taxon>Pleosporomycetidae</taxon>
        <taxon>Pleosporales</taxon>
        <taxon>Massarineae</taxon>
        <taxon>Didymosphaeriaceae</taxon>
        <taxon>Paraphaeosphaeria</taxon>
    </lineage>
</organism>
<dbReference type="STRING" id="1460663.A0A177CWU1"/>
<gene>
    <name evidence="3" type="ORF">CC84DRAFT_9856</name>
</gene>
<keyword evidence="1" id="KW-1133">Transmembrane helix</keyword>
<sequence>MATTTLLGLTLTLSPRALTLLRLTPLLSTTASLAHAYMEYLTTTSFLAAPPTSNALTRTILGSTAPVPRKPTAAAALAAATDVLLPAWFVNFFNTGLWSVLALNSTTLVSAAANLWAVGGLGEASGKWYFAGFAAAVAHLAFAPAVAGSVEGLYRLCVEGCKGEEGKSGEGRAAKLLGEWVGWHKVRLWSVDVAAWVCFGVAAVEALTV</sequence>
<dbReference type="RefSeq" id="XP_018041695.1">
    <property type="nucleotide sequence ID" value="XM_018188053.1"/>
</dbReference>
<dbReference type="AlphaFoldDB" id="A0A177CWU1"/>
<feature type="chain" id="PRO_5008058688" description="Integral membrane protein" evidence="2">
    <location>
        <begin position="20"/>
        <end position="209"/>
    </location>
</feature>
<evidence type="ECO:0000256" key="2">
    <source>
        <dbReference type="SAM" id="SignalP"/>
    </source>
</evidence>
<dbReference type="EMBL" id="KV441548">
    <property type="protein sequence ID" value="OAG11330.1"/>
    <property type="molecule type" value="Genomic_DNA"/>
</dbReference>